<dbReference type="Proteomes" id="UP000094008">
    <property type="component" value="Unassembled WGS sequence"/>
</dbReference>
<accession>A0A1A0VN29</accession>
<dbReference type="EMBL" id="LZSY01000158">
    <property type="protein sequence ID" value="OBB84665.1"/>
    <property type="molecule type" value="Genomic_DNA"/>
</dbReference>
<name>A0A1A0VN29_MYCPR</name>
<gene>
    <name evidence="1" type="ORF">A5779_05730</name>
</gene>
<sequence length="413" mass="47134">MLPSELQGFTIIVNGKTAQAPPFFFGVESSASGQHGTKYLTGVIEADFLDSGVDDESDRISTDRQEVDWEDDTTALLREWGAQKTRSLLLERVKSRENKTEDLVMKVPELAARVSRLDKESERRARQFIRKLGWSETDHDKLLELADTIVRAFEYRQFHDYIDELERVATVEPLQLTELVSHLAGWRVLESRAILEVVRGRIEILDTFHNMLADDTPETAPRAGAESLHDLIASFPWLINPEWQTYSEETTISKQLREWGDADIAADDRTRYDFLALKSDSQYVVIEIKRASHAATLDDLQQLERYVNKLGQARESVSGLFIAGGGYSMADRMFDSWKARDLIEATDWATIHERTRKYYDHYKAVLDGDVDSDSFSRKQREVGRTRTVLERGAYRGAEGRAAGLGEQDVQYKT</sequence>
<comment type="caution">
    <text evidence="1">The sequence shown here is derived from an EMBL/GenBank/DDBJ whole genome shotgun (WGS) entry which is preliminary data.</text>
</comment>
<dbReference type="AlphaFoldDB" id="A0A1A0VN29"/>
<dbReference type="InterPro" id="IPR011856">
    <property type="entry name" value="tRNA_endonuc-like_dom_sf"/>
</dbReference>
<organism evidence="1 2">
    <name type="scientific">Mycolicibacterium peregrinum</name>
    <name type="common">Mycobacterium peregrinum</name>
    <dbReference type="NCBI Taxonomy" id="43304"/>
    <lineage>
        <taxon>Bacteria</taxon>
        <taxon>Bacillati</taxon>
        <taxon>Actinomycetota</taxon>
        <taxon>Actinomycetes</taxon>
        <taxon>Mycobacteriales</taxon>
        <taxon>Mycobacteriaceae</taxon>
        <taxon>Mycolicibacterium</taxon>
    </lineage>
</organism>
<evidence type="ECO:0000313" key="1">
    <source>
        <dbReference type="EMBL" id="OBB84665.1"/>
    </source>
</evidence>
<evidence type="ECO:0000313" key="2">
    <source>
        <dbReference type="Proteomes" id="UP000094008"/>
    </source>
</evidence>
<proteinExistence type="predicted"/>
<protein>
    <submittedName>
        <fullName evidence="1">Uncharacterized protein</fullName>
    </submittedName>
</protein>
<reference evidence="2" key="1">
    <citation type="submission" date="2016-06" db="EMBL/GenBank/DDBJ databases">
        <authorList>
            <person name="Sutton G."/>
            <person name="Brinkac L."/>
            <person name="Sanka R."/>
            <person name="Adams M."/>
            <person name="Lau E."/>
            <person name="Mehaffy C."/>
            <person name="Tameris M."/>
            <person name="Hatherill M."/>
            <person name="Hanekom W."/>
            <person name="Mahomed H."/>
            <person name="Mcshane H."/>
        </authorList>
    </citation>
    <scope>NUCLEOTIDE SEQUENCE [LARGE SCALE GENOMIC DNA]</scope>
    <source>
        <strain evidence="2">852002-10433_SCH5171157</strain>
    </source>
</reference>
<dbReference type="GO" id="GO:0003676">
    <property type="term" value="F:nucleic acid binding"/>
    <property type="evidence" value="ECO:0007669"/>
    <property type="project" value="InterPro"/>
</dbReference>
<dbReference type="Gene3D" id="3.40.1350.10">
    <property type="match status" value="1"/>
</dbReference>